<dbReference type="AlphaFoldDB" id="A0A2Z7BVE9"/>
<evidence type="ECO:0000313" key="2">
    <source>
        <dbReference type="Proteomes" id="UP000250235"/>
    </source>
</evidence>
<proteinExistence type="predicted"/>
<sequence length="226" mass="24851">MMKSRRICPADGSQYRDSAVGLVFMESAAGLAMETSKVESAVRNQATAKLNQLEHIEADVNAGQHHCSARRKRRRLASAKEPVDAHIRFPNVNDGQLYCSSRLVSCSLQLVLRESYRPDLMTLLFSFLGTFVVDSRASGNTALSSPCWDRYPPCVEWLTTTVHGRGNGRLSCLMHIVFGCGVTASGSLPHCEHTPWPLLLQILGAVLEFLSPLDGRAFCCYPVSHA</sequence>
<accession>A0A2Z7BVE9</accession>
<reference evidence="1 2" key="1">
    <citation type="journal article" date="2015" name="Proc. Natl. Acad. Sci. U.S.A.">
        <title>The resurrection genome of Boea hygrometrica: A blueprint for survival of dehydration.</title>
        <authorList>
            <person name="Xiao L."/>
            <person name="Yang G."/>
            <person name="Zhang L."/>
            <person name="Yang X."/>
            <person name="Zhao S."/>
            <person name="Ji Z."/>
            <person name="Zhou Q."/>
            <person name="Hu M."/>
            <person name="Wang Y."/>
            <person name="Chen M."/>
            <person name="Xu Y."/>
            <person name="Jin H."/>
            <person name="Xiao X."/>
            <person name="Hu G."/>
            <person name="Bao F."/>
            <person name="Hu Y."/>
            <person name="Wan P."/>
            <person name="Li L."/>
            <person name="Deng X."/>
            <person name="Kuang T."/>
            <person name="Xiang C."/>
            <person name="Zhu J.K."/>
            <person name="Oliver M.J."/>
            <person name="He Y."/>
        </authorList>
    </citation>
    <scope>NUCLEOTIDE SEQUENCE [LARGE SCALE GENOMIC DNA]</scope>
    <source>
        <strain evidence="2">cv. XS01</strain>
    </source>
</reference>
<gene>
    <name evidence="1" type="ORF">F511_41314</name>
</gene>
<dbReference type="Proteomes" id="UP000250235">
    <property type="component" value="Unassembled WGS sequence"/>
</dbReference>
<organism evidence="1 2">
    <name type="scientific">Dorcoceras hygrometricum</name>
    <dbReference type="NCBI Taxonomy" id="472368"/>
    <lineage>
        <taxon>Eukaryota</taxon>
        <taxon>Viridiplantae</taxon>
        <taxon>Streptophyta</taxon>
        <taxon>Embryophyta</taxon>
        <taxon>Tracheophyta</taxon>
        <taxon>Spermatophyta</taxon>
        <taxon>Magnoliopsida</taxon>
        <taxon>eudicotyledons</taxon>
        <taxon>Gunneridae</taxon>
        <taxon>Pentapetalae</taxon>
        <taxon>asterids</taxon>
        <taxon>lamiids</taxon>
        <taxon>Lamiales</taxon>
        <taxon>Gesneriaceae</taxon>
        <taxon>Didymocarpoideae</taxon>
        <taxon>Trichosporeae</taxon>
        <taxon>Loxocarpinae</taxon>
        <taxon>Dorcoceras</taxon>
    </lineage>
</organism>
<dbReference type="EMBL" id="KV001916">
    <property type="protein sequence ID" value="KZV38429.1"/>
    <property type="molecule type" value="Genomic_DNA"/>
</dbReference>
<keyword evidence="2" id="KW-1185">Reference proteome</keyword>
<protein>
    <submittedName>
        <fullName evidence="1">Uncharacterized protein</fullName>
    </submittedName>
</protein>
<evidence type="ECO:0000313" key="1">
    <source>
        <dbReference type="EMBL" id="KZV38429.1"/>
    </source>
</evidence>
<name>A0A2Z7BVE9_9LAMI</name>